<keyword evidence="2" id="KW-0472">Membrane</keyword>
<reference evidence="3" key="2">
    <citation type="journal article" date="2015" name="Data Brief">
        <title>Shoot transcriptome of the giant reed, Arundo donax.</title>
        <authorList>
            <person name="Barrero R.A."/>
            <person name="Guerrero F.D."/>
            <person name="Moolhuijzen P."/>
            <person name="Goolsby J.A."/>
            <person name="Tidwell J."/>
            <person name="Bellgard S.E."/>
            <person name="Bellgard M.I."/>
        </authorList>
    </citation>
    <scope>NUCLEOTIDE SEQUENCE</scope>
    <source>
        <tissue evidence="3">Shoot tissue taken approximately 20 cm above the soil surface</tissue>
    </source>
</reference>
<protein>
    <submittedName>
        <fullName evidence="3">Uncharacterized protein</fullName>
    </submittedName>
</protein>
<organism evidence="3">
    <name type="scientific">Arundo donax</name>
    <name type="common">Giant reed</name>
    <name type="synonym">Donax arundinaceus</name>
    <dbReference type="NCBI Taxonomy" id="35708"/>
    <lineage>
        <taxon>Eukaryota</taxon>
        <taxon>Viridiplantae</taxon>
        <taxon>Streptophyta</taxon>
        <taxon>Embryophyta</taxon>
        <taxon>Tracheophyta</taxon>
        <taxon>Spermatophyta</taxon>
        <taxon>Magnoliopsida</taxon>
        <taxon>Liliopsida</taxon>
        <taxon>Poales</taxon>
        <taxon>Poaceae</taxon>
        <taxon>PACMAD clade</taxon>
        <taxon>Arundinoideae</taxon>
        <taxon>Arundineae</taxon>
        <taxon>Arundo</taxon>
    </lineage>
</organism>
<reference evidence="3" key="1">
    <citation type="submission" date="2014-09" db="EMBL/GenBank/DDBJ databases">
        <authorList>
            <person name="Magalhaes I.L.F."/>
            <person name="Oliveira U."/>
            <person name="Santos F.R."/>
            <person name="Vidigal T.H.D.A."/>
            <person name="Brescovit A.D."/>
            <person name="Santos A.J."/>
        </authorList>
    </citation>
    <scope>NUCLEOTIDE SEQUENCE</scope>
    <source>
        <tissue evidence="3">Shoot tissue taken approximately 20 cm above the soil surface</tissue>
    </source>
</reference>
<feature type="compositionally biased region" description="Basic and acidic residues" evidence="1">
    <location>
        <begin position="66"/>
        <end position="79"/>
    </location>
</feature>
<evidence type="ECO:0000256" key="1">
    <source>
        <dbReference type="SAM" id="MobiDB-lite"/>
    </source>
</evidence>
<keyword evidence="2" id="KW-0812">Transmembrane</keyword>
<accession>A0A0A9CPU3</accession>
<keyword evidence="2" id="KW-1133">Transmembrane helix</keyword>
<dbReference type="EMBL" id="GBRH01222475">
    <property type="protein sequence ID" value="JAD75420.1"/>
    <property type="molecule type" value="Transcribed_RNA"/>
</dbReference>
<feature type="region of interest" description="Disordered" evidence="1">
    <location>
        <begin position="48"/>
        <end position="102"/>
    </location>
</feature>
<evidence type="ECO:0000256" key="2">
    <source>
        <dbReference type="SAM" id="Phobius"/>
    </source>
</evidence>
<dbReference type="AlphaFoldDB" id="A0A0A9CPU3"/>
<feature type="transmembrane region" description="Helical" evidence="2">
    <location>
        <begin position="6"/>
        <end position="26"/>
    </location>
</feature>
<name>A0A0A9CPU3_ARUDO</name>
<sequence>MTWGVHTIFLNAITPIIIFLSFKNLLRQAKSATMLYHHLYLGKQAIRSAKRGREPACRRNLWGDASPRESRAGGGEKRSPAAVGRAEGDRRVEGKGIAGGGTATGRGERIYRLELFLEREEWW</sequence>
<evidence type="ECO:0000313" key="3">
    <source>
        <dbReference type="EMBL" id="JAD75420.1"/>
    </source>
</evidence>
<proteinExistence type="predicted"/>